<dbReference type="Proteomes" id="UP000031443">
    <property type="component" value="Unassembled WGS sequence"/>
</dbReference>
<name>M7B4W9_CHEMY</name>
<evidence type="ECO:0000313" key="2">
    <source>
        <dbReference type="Proteomes" id="UP000031443"/>
    </source>
</evidence>
<sequence>MILTDLKQRERRAGSGIQMGTTHLKKSPVTGKRPKLIRFHSLNIHVFLKIYGVKEENSLLDATVSSKQFRVRIKQYCFKQDYINVHIVKGYYFYWRGMVGETEGISYEQR</sequence>
<protein>
    <submittedName>
        <fullName evidence="1">Uncharacterized protein</fullName>
    </submittedName>
</protein>
<dbReference type="EMBL" id="KB549129">
    <property type="protein sequence ID" value="EMP30565.1"/>
    <property type="molecule type" value="Genomic_DNA"/>
</dbReference>
<reference evidence="2" key="1">
    <citation type="journal article" date="2013" name="Nat. Genet.">
        <title>The draft genomes of soft-shell turtle and green sea turtle yield insights into the development and evolution of the turtle-specific body plan.</title>
        <authorList>
            <person name="Wang Z."/>
            <person name="Pascual-Anaya J."/>
            <person name="Zadissa A."/>
            <person name="Li W."/>
            <person name="Niimura Y."/>
            <person name="Huang Z."/>
            <person name="Li C."/>
            <person name="White S."/>
            <person name="Xiong Z."/>
            <person name="Fang D."/>
            <person name="Wang B."/>
            <person name="Ming Y."/>
            <person name="Chen Y."/>
            <person name="Zheng Y."/>
            <person name="Kuraku S."/>
            <person name="Pignatelli M."/>
            <person name="Herrero J."/>
            <person name="Beal K."/>
            <person name="Nozawa M."/>
            <person name="Li Q."/>
            <person name="Wang J."/>
            <person name="Zhang H."/>
            <person name="Yu L."/>
            <person name="Shigenobu S."/>
            <person name="Wang J."/>
            <person name="Liu J."/>
            <person name="Flicek P."/>
            <person name="Searle S."/>
            <person name="Wang J."/>
            <person name="Kuratani S."/>
            <person name="Yin Y."/>
            <person name="Aken B."/>
            <person name="Zhang G."/>
            <person name="Irie N."/>
        </authorList>
    </citation>
    <scope>NUCLEOTIDE SEQUENCE [LARGE SCALE GENOMIC DNA]</scope>
</reference>
<organism evidence="1 2">
    <name type="scientific">Chelonia mydas</name>
    <name type="common">Green sea-turtle</name>
    <name type="synonym">Chelonia agassizi</name>
    <dbReference type="NCBI Taxonomy" id="8469"/>
    <lineage>
        <taxon>Eukaryota</taxon>
        <taxon>Metazoa</taxon>
        <taxon>Chordata</taxon>
        <taxon>Craniata</taxon>
        <taxon>Vertebrata</taxon>
        <taxon>Euteleostomi</taxon>
        <taxon>Archelosauria</taxon>
        <taxon>Testudinata</taxon>
        <taxon>Testudines</taxon>
        <taxon>Cryptodira</taxon>
        <taxon>Durocryptodira</taxon>
        <taxon>Americhelydia</taxon>
        <taxon>Chelonioidea</taxon>
        <taxon>Cheloniidae</taxon>
        <taxon>Chelonia</taxon>
    </lineage>
</organism>
<proteinExistence type="predicted"/>
<dbReference type="AlphaFoldDB" id="M7B4W9"/>
<accession>M7B4W9</accession>
<keyword evidence="2" id="KW-1185">Reference proteome</keyword>
<evidence type="ECO:0000313" key="1">
    <source>
        <dbReference type="EMBL" id="EMP30565.1"/>
    </source>
</evidence>
<gene>
    <name evidence="1" type="ORF">UY3_12315</name>
</gene>